<keyword evidence="4 5" id="KW-0349">Heme</keyword>
<dbReference type="PRINTS" id="PR00463">
    <property type="entry name" value="EP450I"/>
</dbReference>
<evidence type="ECO:0000256" key="5">
    <source>
        <dbReference type="RuleBase" id="RU000461"/>
    </source>
</evidence>
<comment type="cofactor">
    <cofactor evidence="4">
        <name>heme</name>
        <dbReference type="ChEBI" id="CHEBI:30413"/>
    </cofactor>
</comment>
<dbReference type="SUPFAM" id="SSF48264">
    <property type="entry name" value="Cytochrome P450"/>
    <property type="match status" value="1"/>
</dbReference>
<evidence type="ECO:0000256" key="2">
    <source>
        <dbReference type="ARBA" id="ARBA00022723"/>
    </source>
</evidence>
<keyword evidence="5" id="KW-0503">Monooxygenase</keyword>
<comment type="caution">
    <text evidence="6">The sequence shown here is derived from an EMBL/GenBank/DDBJ whole genome shotgun (WGS) entry which is preliminary data.</text>
</comment>
<name>A0AAV4HUX9_9GAST</name>
<dbReference type="GO" id="GO:0005506">
    <property type="term" value="F:iron ion binding"/>
    <property type="evidence" value="ECO:0007669"/>
    <property type="project" value="InterPro"/>
</dbReference>
<keyword evidence="3 4" id="KW-0408">Iron</keyword>
<dbReference type="Gene3D" id="1.10.630.10">
    <property type="entry name" value="Cytochrome P450"/>
    <property type="match status" value="1"/>
</dbReference>
<gene>
    <name evidence="6" type="ORF">ElyMa_001105600</name>
</gene>
<dbReference type="PANTHER" id="PTHR24300:SF375">
    <property type="entry name" value="CYTOCHROME P450 FAMILY"/>
    <property type="match status" value="1"/>
</dbReference>
<dbReference type="EMBL" id="BMAT01002208">
    <property type="protein sequence ID" value="GFS01742.1"/>
    <property type="molecule type" value="Genomic_DNA"/>
</dbReference>
<sequence>MDSLSRYETVFQDAKTYNPERFLDAEGKFTQSENFAPFGMGRRACPAEAMARMELYLFLSALIQRFELRPEVPGEPPSLEPIPGITYNPQPCRIRFVDRRGL</sequence>
<dbReference type="Pfam" id="PF00067">
    <property type="entry name" value="p450"/>
    <property type="match status" value="1"/>
</dbReference>
<dbReference type="GO" id="GO:0016712">
    <property type="term" value="F:oxidoreductase activity, acting on paired donors, with incorporation or reduction of molecular oxygen, reduced flavin or flavoprotein as one donor, and incorporation of one atom of oxygen"/>
    <property type="evidence" value="ECO:0007669"/>
    <property type="project" value="TreeGrafter"/>
</dbReference>
<keyword evidence="5" id="KW-0560">Oxidoreductase</keyword>
<comment type="similarity">
    <text evidence="1 5">Belongs to the cytochrome P450 family.</text>
</comment>
<protein>
    <submittedName>
        <fullName evidence="6">Cytochrome P450 2J2-like</fullName>
    </submittedName>
</protein>
<dbReference type="InterPro" id="IPR002401">
    <property type="entry name" value="Cyt_P450_E_grp-I"/>
</dbReference>
<dbReference type="InterPro" id="IPR050182">
    <property type="entry name" value="Cytochrome_P450_fam2"/>
</dbReference>
<evidence type="ECO:0000256" key="3">
    <source>
        <dbReference type="ARBA" id="ARBA00023004"/>
    </source>
</evidence>
<evidence type="ECO:0000313" key="6">
    <source>
        <dbReference type="EMBL" id="GFS01742.1"/>
    </source>
</evidence>
<evidence type="ECO:0000256" key="1">
    <source>
        <dbReference type="ARBA" id="ARBA00010617"/>
    </source>
</evidence>
<dbReference type="PROSITE" id="PS00086">
    <property type="entry name" value="CYTOCHROME_P450"/>
    <property type="match status" value="1"/>
</dbReference>
<dbReference type="InterPro" id="IPR036396">
    <property type="entry name" value="Cyt_P450_sf"/>
</dbReference>
<evidence type="ECO:0000313" key="7">
    <source>
        <dbReference type="Proteomes" id="UP000762676"/>
    </source>
</evidence>
<dbReference type="Proteomes" id="UP000762676">
    <property type="component" value="Unassembled WGS sequence"/>
</dbReference>
<dbReference type="GO" id="GO:0005737">
    <property type="term" value="C:cytoplasm"/>
    <property type="evidence" value="ECO:0007669"/>
    <property type="project" value="TreeGrafter"/>
</dbReference>
<dbReference type="PANTHER" id="PTHR24300">
    <property type="entry name" value="CYTOCHROME P450 508A4-RELATED"/>
    <property type="match status" value="1"/>
</dbReference>
<organism evidence="6 7">
    <name type="scientific">Elysia marginata</name>
    <dbReference type="NCBI Taxonomy" id="1093978"/>
    <lineage>
        <taxon>Eukaryota</taxon>
        <taxon>Metazoa</taxon>
        <taxon>Spiralia</taxon>
        <taxon>Lophotrochozoa</taxon>
        <taxon>Mollusca</taxon>
        <taxon>Gastropoda</taxon>
        <taxon>Heterobranchia</taxon>
        <taxon>Euthyneura</taxon>
        <taxon>Panpulmonata</taxon>
        <taxon>Sacoglossa</taxon>
        <taxon>Placobranchoidea</taxon>
        <taxon>Plakobranchidae</taxon>
        <taxon>Elysia</taxon>
    </lineage>
</organism>
<evidence type="ECO:0000256" key="4">
    <source>
        <dbReference type="PIRSR" id="PIRSR602401-1"/>
    </source>
</evidence>
<feature type="binding site" description="axial binding residue" evidence="4">
    <location>
        <position position="45"/>
    </location>
    <ligand>
        <name>heme</name>
        <dbReference type="ChEBI" id="CHEBI:30413"/>
    </ligand>
    <ligandPart>
        <name>Fe</name>
        <dbReference type="ChEBI" id="CHEBI:18248"/>
    </ligandPart>
</feature>
<dbReference type="InterPro" id="IPR001128">
    <property type="entry name" value="Cyt_P450"/>
</dbReference>
<dbReference type="GO" id="GO:0006805">
    <property type="term" value="P:xenobiotic metabolic process"/>
    <property type="evidence" value="ECO:0007669"/>
    <property type="project" value="TreeGrafter"/>
</dbReference>
<dbReference type="GO" id="GO:0020037">
    <property type="term" value="F:heme binding"/>
    <property type="evidence" value="ECO:0007669"/>
    <property type="project" value="InterPro"/>
</dbReference>
<dbReference type="AlphaFoldDB" id="A0AAV4HUX9"/>
<proteinExistence type="inferred from homology"/>
<reference evidence="6 7" key="1">
    <citation type="journal article" date="2021" name="Elife">
        <title>Chloroplast acquisition without the gene transfer in kleptoplastic sea slugs, Plakobranchus ocellatus.</title>
        <authorList>
            <person name="Maeda T."/>
            <person name="Takahashi S."/>
            <person name="Yoshida T."/>
            <person name="Shimamura S."/>
            <person name="Takaki Y."/>
            <person name="Nagai Y."/>
            <person name="Toyoda A."/>
            <person name="Suzuki Y."/>
            <person name="Arimoto A."/>
            <person name="Ishii H."/>
            <person name="Satoh N."/>
            <person name="Nishiyama T."/>
            <person name="Hasebe M."/>
            <person name="Maruyama T."/>
            <person name="Minagawa J."/>
            <person name="Obokata J."/>
            <person name="Shigenobu S."/>
        </authorList>
    </citation>
    <scope>NUCLEOTIDE SEQUENCE [LARGE SCALE GENOMIC DNA]</scope>
</reference>
<accession>A0AAV4HUX9</accession>
<dbReference type="GO" id="GO:0006082">
    <property type="term" value="P:organic acid metabolic process"/>
    <property type="evidence" value="ECO:0007669"/>
    <property type="project" value="TreeGrafter"/>
</dbReference>
<keyword evidence="2 4" id="KW-0479">Metal-binding</keyword>
<keyword evidence="7" id="KW-1185">Reference proteome</keyword>
<dbReference type="InterPro" id="IPR017972">
    <property type="entry name" value="Cyt_P450_CS"/>
</dbReference>